<evidence type="ECO:0000313" key="7">
    <source>
        <dbReference type="EMBL" id="PNR63312.1"/>
    </source>
</evidence>
<dbReference type="AlphaFoldDB" id="A0A2K1LBB5"/>
<dbReference type="InterPro" id="IPR052608">
    <property type="entry name" value="U-box_domain_protein"/>
</dbReference>
<dbReference type="UniPathway" id="UPA00143"/>
<dbReference type="PROSITE" id="PS50176">
    <property type="entry name" value="ARM_REPEAT"/>
    <property type="match status" value="1"/>
</dbReference>
<dbReference type="InterPro" id="IPR011989">
    <property type="entry name" value="ARM-like"/>
</dbReference>
<evidence type="ECO:0000256" key="2">
    <source>
        <dbReference type="ARBA" id="ARBA00004906"/>
    </source>
</evidence>
<dbReference type="EnsemblPlants" id="Pp3c1_37320V3.3">
    <property type="protein sequence ID" value="Pp3c1_37320V3.3"/>
    <property type="gene ID" value="Pp3c1_37320"/>
</dbReference>
<evidence type="ECO:0000256" key="1">
    <source>
        <dbReference type="ARBA" id="ARBA00000900"/>
    </source>
</evidence>
<sequence length="1055" mass="116980">MASDTNQNLVTEVIVELKKVIQEAREAPVEKESFWRFISYLEQLRPILDQLNTGNAPELPLRVQTVLNGIKGELVNFQSPLQICKSKSRLYLLTNCQEVVREIQKTTHGIGRCLARLPSVQSSPRRDSRMWDVGKKADDLAREMQQALFMVSASEERICLALEREASQSARHEDADSGVQNAILLDIGRELGLELDRNRGALFEQLQLLRRELADCRDRGQIKLLETIESMFQSWTLEPAVPHWHTIVEAGEDDTIAPFDTFLCPLSKKVMKDPVFLQSERTYERSAIENWFNFCRQQGRPSTCPVSGQVLTSTELRPSLVLRHTIQEWEQRNVAIRIRLATSRLGPTASGEEAEQALEDIILVADDSVENRRKLYEGLLSAVLGLWQRNVKSRAHLRSRAIAALRGMVVDSQENKDAVVDMGALKLAVQSLNSGVEKERECAVGLLYELSTYPSMSLRIGSEKGAIVGLMGVTSAHNGNAEISNLAEHTLLNLENVDANALQMAEAGRLKPVLARLCQGSEETQVKLAKHLSQMILTNTSKEVVAETGGKALVRMLSISPNAREAALGVLYNLSTLEDTAHVLIKAGVIAHLVFTIFSLPAPENLKEMAISTLANLVVVPGSWETSKVDKEGHLLYSEKVLHKIFGLLQNGSSLWKEKILQTLYGIACSTEVTDAVAANICSCGGTITLVNFMLHSDSNTRLNALRLLSLLSVRIGDDIAAALRSTLQLKFLKEVLQLQGKAVLEERVAAATILANIPLTEFEVIRVLEIDMLQWTVNTLQDCKSGRIGRLSGRAGCAMQEALLGILLHFARNSNVAILNSMRELYLFTLFQEKLMTHWTPLTKERSAVGLQLLSERAYLFTLRNPLQAPSNRGAFFGLCLFPSKTIRDLPEKCDVHGGVCDPNGTFCLVAACAISPLIELLEEEDDYGVQEAAVNALSTLLMDGVDIKGGVEQLAHAEGVQPIFDLFYNVRQGRLQEKAVWMIDRILRVEEYTQLYSSDQGLVKALMEARRHGSPNTRALAQDALARLSKTSSSHPPASSFRKMASMQRRDSL</sequence>
<feature type="domain" description="U-box" evidence="6">
    <location>
        <begin position="257"/>
        <end position="336"/>
    </location>
</feature>
<dbReference type="GeneID" id="112281112"/>
<dbReference type="Gene3D" id="3.30.40.10">
    <property type="entry name" value="Zinc/RING finger domain, C3HC4 (zinc finger)"/>
    <property type="match status" value="1"/>
</dbReference>
<feature type="region of interest" description="Disordered" evidence="5">
    <location>
        <begin position="1030"/>
        <end position="1055"/>
    </location>
</feature>
<gene>
    <name evidence="8" type="primary">LOC112281112</name>
    <name evidence="7" type="ORF">PHYPA_001737</name>
</gene>
<dbReference type="PROSITE" id="PS51698">
    <property type="entry name" value="U_BOX"/>
    <property type="match status" value="1"/>
</dbReference>
<dbReference type="CDD" id="cd16664">
    <property type="entry name" value="RING-Ubox_PUB"/>
    <property type="match status" value="1"/>
</dbReference>
<dbReference type="PANTHER" id="PTHR45958:SF14">
    <property type="entry name" value="RING-TYPE E3 UBIQUITIN TRANSFERASE"/>
    <property type="match status" value="1"/>
</dbReference>
<dbReference type="Gramene" id="Pp3c1_37320V3.1">
    <property type="protein sequence ID" value="Pp3c1_37320V3.1"/>
    <property type="gene ID" value="Pp3c1_37320"/>
</dbReference>
<protein>
    <recommendedName>
        <fullName evidence="3">RING-type E3 ubiquitin transferase</fullName>
        <ecNumber evidence="3">2.3.2.27</ecNumber>
    </recommendedName>
</protein>
<comment type="catalytic activity">
    <reaction evidence="1">
        <text>S-ubiquitinyl-[E2 ubiquitin-conjugating enzyme]-L-cysteine + [acceptor protein]-L-lysine = [E2 ubiquitin-conjugating enzyme]-L-cysteine + N(6)-ubiquitinyl-[acceptor protein]-L-lysine.</text>
        <dbReference type="EC" id="2.3.2.27"/>
    </reaction>
</comment>
<dbReference type="InterPro" id="IPR003613">
    <property type="entry name" value="Ubox_domain"/>
</dbReference>
<dbReference type="OrthoDB" id="629492at2759"/>
<reference evidence="7 9" key="2">
    <citation type="journal article" date="2018" name="Plant J.">
        <title>The Physcomitrella patens chromosome-scale assembly reveals moss genome structure and evolution.</title>
        <authorList>
            <person name="Lang D."/>
            <person name="Ullrich K.K."/>
            <person name="Murat F."/>
            <person name="Fuchs J."/>
            <person name="Jenkins J."/>
            <person name="Haas F.B."/>
            <person name="Piednoel M."/>
            <person name="Gundlach H."/>
            <person name="Van Bel M."/>
            <person name="Meyberg R."/>
            <person name="Vives C."/>
            <person name="Morata J."/>
            <person name="Symeonidi A."/>
            <person name="Hiss M."/>
            <person name="Muchero W."/>
            <person name="Kamisugi Y."/>
            <person name="Saleh O."/>
            <person name="Blanc G."/>
            <person name="Decker E.L."/>
            <person name="van Gessel N."/>
            <person name="Grimwood J."/>
            <person name="Hayes R.D."/>
            <person name="Graham S.W."/>
            <person name="Gunter L.E."/>
            <person name="McDaniel S.F."/>
            <person name="Hoernstein S.N.W."/>
            <person name="Larsson A."/>
            <person name="Li F.W."/>
            <person name="Perroud P.F."/>
            <person name="Phillips J."/>
            <person name="Ranjan P."/>
            <person name="Rokshar D.S."/>
            <person name="Rothfels C.J."/>
            <person name="Schneider L."/>
            <person name="Shu S."/>
            <person name="Stevenson D.W."/>
            <person name="Thummler F."/>
            <person name="Tillich M."/>
            <person name="Villarreal Aguilar J.C."/>
            <person name="Widiez T."/>
            <person name="Wong G.K."/>
            <person name="Wymore A."/>
            <person name="Zhang Y."/>
            <person name="Zimmer A.D."/>
            <person name="Quatrano R.S."/>
            <person name="Mayer K.F.X."/>
            <person name="Goodstein D."/>
            <person name="Casacuberta J.M."/>
            <person name="Vandepoele K."/>
            <person name="Reski R."/>
            <person name="Cuming A.C."/>
            <person name="Tuskan G.A."/>
            <person name="Maumus F."/>
            <person name="Salse J."/>
            <person name="Schmutz J."/>
            <person name="Rensing S.A."/>
        </authorList>
    </citation>
    <scope>NUCLEOTIDE SEQUENCE [LARGE SCALE GENOMIC DNA]</scope>
    <source>
        <strain evidence="8 9">cv. Gransden 2004</strain>
    </source>
</reference>
<name>A0A2K1LBB5_PHYPA</name>
<comment type="pathway">
    <text evidence="2">Protein modification; protein ubiquitination.</text>
</comment>
<dbReference type="SMART" id="SM00504">
    <property type="entry name" value="Ubox"/>
    <property type="match status" value="1"/>
</dbReference>
<dbReference type="InterPro" id="IPR013083">
    <property type="entry name" value="Znf_RING/FYVE/PHD"/>
</dbReference>
<feature type="compositionally biased region" description="Low complexity" evidence="5">
    <location>
        <begin position="1031"/>
        <end position="1042"/>
    </location>
</feature>
<evidence type="ECO:0000259" key="6">
    <source>
        <dbReference type="PROSITE" id="PS51698"/>
    </source>
</evidence>
<dbReference type="SUPFAM" id="SSF57850">
    <property type="entry name" value="RING/U-box"/>
    <property type="match status" value="1"/>
</dbReference>
<dbReference type="EnsemblPlants" id="Pp3c1_37320V3.1">
    <property type="protein sequence ID" value="Pp3c1_37320V3.1"/>
    <property type="gene ID" value="Pp3c1_37320"/>
</dbReference>
<organism evidence="7">
    <name type="scientific">Physcomitrium patens</name>
    <name type="common">Spreading-leaved earth moss</name>
    <name type="synonym">Physcomitrella patens</name>
    <dbReference type="NCBI Taxonomy" id="3218"/>
    <lineage>
        <taxon>Eukaryota</taxon>
        <taxon>Viridiplantae</taxon>
        <taxon>Streptophyta</taxon>
        <taxon>Embryophyta</taxon>
        <taxon>Bryophyta</taxon>
        <taxon>Bryophytina</taxon>
        <taxon>Bryopsida</taxon>
        <taxon>Funariidae</taxon>
        <taxon>Funariales</taxon>
        <taxon>Funariaceae</taxon>
        <taxon>Physcomitrium</taxon>
    </lineage>
</organism>
<dbReference type="Gene3D" id="1.25.10.10">
    <property type="entry name" value="Leucine-rich Repeat Variant"/>
    <property type="match status" value="3"/>
</dbReference>
<dbReference type="Gramene" id="Pp3c1_37320V3.3">
    <property type="protein sequence ID" value="Pp3c1_37320V3.3"/>
    <property type="gene ID" value="Pp3c1_37320"/>
</dbReference>
<evidence type="ECO:0000256" key="5">
    <source>
        <dbReference type="SAM" id="MobiDB-lite"/>
    </source>
</evidence>
<dbReference type="InterPro" id="IPR000225">
    <property type="entry name" value="Armadillo"/>
</dbReference>
<dbReference type="EMBL" id="ABEU02000001">
    <property type="protein sequence ID" value="PNR63312.1"/>
    <property type="molecule type" value="Genomic_DNA"/>
</dbReference>
<evidence type="ECO:0000256" key="4">
    <source>
        <dbReference type="PROSITE-ProRule" id="PRU00259"/>
    </source>
</evidence>
<dbReference type="Proteomes" id="UP000006727">
    <property type="component" value="Chromosome 1"/>
</dbReference>
<dbReference type="EC" id="2.3.2.27" evidence="3"/>
<dbReference type="PaxDb" id="3218-PP1S28_23V6.1"/>
<reference evidence="7 9" key="1">
    <citation type="journal article" date="2008" name="Science">
        <title>The Physcomitrella genome reveals evolutionary insights into the conquest of land by plants.</title>
        <authorList>
            <person name="Rensing S."/>
            <person name="Lang D."/>
            <person name="Zimmer A."/>
            <person name="Terry A."/>
            <person name="Salamov A."/>
            <person name="Shapiro H."/>
            <person name="Nishiyama T."/>
            <person name="Perroud P.-F."/>
            <person name="Lindquist E."/>
            <person name="Kamisugi Y."/>
            <person name="Tanahashi T."/>
            <person name="Sakakibara K."/>
            <person name="Fujita T."/>
            <person name="Oishi K."/>
            <person name="Shin-I T."/>
            <person name="Kuroki Y."/>
            <person name="Toyoda A."/>
            <person name="Suzuki Y."/>
            <person name="Hashimoto A."/>
            <person name="Yamaguchi K."/>
            <person name="Sugano A."/>
            <person name="Kohara Y."/>
            <person name="Fujiyama A."/>
            <person name="Anterola A."/>
            <person name="Aoki S."/>
            <person name="Ashton N."/>
            <person name="Barbazuk W.B."/>
            <person name="Barker E."/>
            <person name="Bennetzen J."/>
            <person name="Bezanilla M."/>
            <person name="Blankenship R."/>
            <person name="Cho S.H."/>
            <person name="Dutcher S."/>
            <person name="Estelle M."/>
            <person name="Fawcett J.A."/>
            <person name="Gundlach H."/>
            <person name="Hanada K."/>
            <person name="Heyl A."/>
            <person name="Hicks K.A."/>
            <person name="Hugh J."/>
            <person name="Lohr M."/>
            <person name="Mayer K."/>
            <person name="Melkozernov A."/>
            <person name="Murata T."/>
            <person name="Nelson D."/>
            <person name="Pils B."/>
            <person name="Prigge M."/>
            <person name="Reiss B."/>
            <person name="Renner T."/>
            <person name="Rombauts S."/>
            <person name="Rushton P."/>
            <person name="Sanderfoot A."/>
            <person name="Schween G."/>
            <person name="Shiu S.-H."/>
            <person name="Stueber K."/>
            <person name="Theodoulou F.L."/>
            <person name="Tu H."/>
            <person name="Van de Peer Y."/>
            <person name="Verrier P.J."/>
            <person name="Waters E."/>
            <person name="Wood A."/>
            <person name="Yang L."/>
            <person name="Cove D."/>
            <person name="Cuming A."/>
            <person name="Hasebe M."/>
            <person name="Lucas S."/>
            <person name="Mishler D.B."/>
            <person name="Reski R."/>
            <person name="Grigoriev I."/>
            <person name="Quatrano R.S."/>
            <person name="Boore J.L."/>
        </authorList>
    </citation>
    <scope>NUCLEOTIDE SEQUENCE [LARGE SCALE GENOMIC DNA]</scope>
    <source>
        <strain evidence="8 9">cv. Gransden 2004</strain>
    </source>
</reference>
<evidence type="ECO:0000256" key="3">
    <source>
        <dbReference type="ARBA" id="ARBA00012483"/>
    </source>
</evidence>
<evidence type="ECO:0000313" key="9">
    <source>
        <dbReference type="Proteomes" id="UP000006727"/>
    </source>
</evidence>
<dbReference type="InterPro" id="IPR016024">
    <property type="entry name" value="ARM-type_fold"/>
</dbReference>
<dbReference type="KEGG" id="ppp:112281112"/>
<reference evidence="8" key="3">
    <citation type="submission" date="2020-12" db="UniProtKB">
        <authorList>
            <consortium name="EnsemblPlants"/>
        </authorList>
    </citation>
    <scope>IDENTIFICATION</scope>
</reference>
<evidence type="ECO:0000313" key="8">
    <source>
        <dbReference type="EnsemblPlants" id="Pp3c1_37320V3.1"/>
    </source>
</evidence>
<dbReference type="RefSeq" id="XP_024373073.1">
    <property type="nucleotide sequence ID" value="XM_024517305.2"/>
</dbReference>
<dbReference type="SUPFAM" id="SSF48371">
    <property type="entry name" value="ARM repeat"/>
    <property type="match status" value="3"/>
</dbReference>
<dbReference type="EnsemblPlants" id="Pp3c1_37320V3.2">
    <property type="protein sequence ID" value="Pp3c1_37320V3.2"/>
    <property type="gene ID" value="Pp3c1_37320"/>
</dbReference>
<proteinExistence type="predicted"/>
<dbReference type="Pfam" id="PF04564">
    <property type="entry name" value="U-box"/>
    <property type="match status" value="1"/>
</dbReference>
<dbReference type="GO" id="GO:0016567">
    <property type="term" value="P:protein ubiquitination"/>
    <property type="evidence" value="ECO:0007669"/>
    <property type="project" value="UniProtKB-UniPathway"/>
</dbReference>
<keyword evidence="9" id="KW-1185">Reference proteome</keyword>
<dbReference type="RefSeq" id="XP_024373081.1">
    <property type="nucleotide sequence ID" value="XM_024517313.2"/>
</dbReference>
<feature type="repeat" description="ARM" evidence="4">
    <location>
        <begin position="548"/>
        <end position="589"/>
    </location>
</feature>
<dbReference type="GO" id="GO:0061630">
    <property type="term" value="F:ubiquitin protein ligase activity"/>
    <property type="evidence" value="ECO:0007669"/>
    <property type="project" value="UniProtKB-EC"/>
</dbReference>
<dbReference type="Gramene" id="Pp3c1_37320V3.2">
    <property type="protein sequence ID" value="Pp3c1_37320V3.2"/>
    <property type="gene ID" value="Pp3c1_37320"/>
</dbReference>
<dbReference type="PANTHER" id="PTHR45958">
    <property type="entry name" value="RING-TYPE E3 UBIQUITIN TRANSFERASE"/>
    <property type="match status" value="1"/>
</dbReference>
<dbReference type="InterPro" id="IPR045210">
    <property type="entry name" value="RING-Ubox_PUB"/>
</dbReference>
<dbReference type="OMA" id="RVYCTLQ"/>
<dbReference type="SMART" id="SM00185">
    <property type="entry name" value="ARM"/>
    <property type="match status" value="5"/>
</dbReference>
<accession>A0A2K1LBB5</accession>